<organism evidence="1">
    <name type="scientific">metagenome</name>
    <dbReference type="NCBI Taxonomy" id="256318"/>
    <lineage>
        <taxon>unclassified sequences</taxon>
        <taxon>metagenomes</taxon>
    </lineage>
</organism>
<accession>A0A380TCL9</accession>
<gene>
    <name evidence="1" type="ORF">DF3PB_1820005</name>
</gene>
<dbReference type="EMBL" id="UIDG01000093">
    <property type="protein sequence ID" value="SUS05264.1"/>
    <property type="molecule type" value="Genomic_DNA"/>
</dbReference>
<evidence type="ECO:0000313" key="1">
    <source>
        <dbReference type="EMBL" id="SUS05264.1"/>
    </source>
</evidence>
<dbReference type="AlphaFoldDB" id="A0A380TCL9"/>
<name>A0A380TCL9_9ZZZZ</name>
<protein>
    <submittedName>
        <fullName evidence="1">Uncharacterized protein</fullName>
    </submittedName>
</protein>
<proteinExistence type="predicted"/>
<reference evidence="1" key="1">
    <citation type="submission" date="2018-07" db="EMBL/GenBank/DDBJ databases">
        <authorList>
            <person name="Quirk P.G."/>
            <person name="Krulwich T.A."/>
        </authorList>
    </citation>
    <scope>NUCLEOTIDE SEQUENCE</scope>
</reference>
<sequence length="47" mass="5094">MKRVRRWGLRRFGPPFAGAQGGAVTSRDTRAFSAAGLTELDPWTAAC</sequence>